<dbReference type="GO" id="GO:0015031">
    <property type="term" value="P:protein transport"/>
    <property type="evidence" value="ECO:0007669"/>
    <property type="project" value="UniProtKB-KW"/>
</dbReference>
<accession>T1H5S0</accession>
<dbReference type="GO" id="GO:0008270">
    <property type="term" value="F:zinc ion binding"/>
    <property type="evidence" value="ECO:0007669"/>
    <property type="project" value="TreeGrafter"/>
</dbReference>
<keyword evidence="1" id="KW-0813">Transport</keyword>
<dbReference type="GO" id="GO:0006892">
    <property type="term" value="P:post-Golgi vesicle-mediated transport"/>
    <property type="evidence" value="ECO:0007669"/>
    <property type="project" value="TreeGrafter"/>
</dbReference>
<reference evidence="5" key="1">
    <citation type="submission" date="2013-02" db="EMBL/GenBank/DDBJ databases">
        <authorList>
            <person name="Hughes D."/>
        </authorList>
    </citation>
    <scope>NUCLEOTIDE SEQUENCE</scope>
    <source>
        <strain>Durham</strain>
        <strain evidence="5">NC isolate 2 -- Noor lab</strain>
    </source>
</reference>
<dbReference type="PANTHER" id="PTHR13276">
    <property type="entry name" value="GUANINE NUCLEOTIDE EXCHANGE FACTOR MSS4"/>
    <property type="match status" value="1"/>
</dbReference>
<keyword evidence="5" id="KW-1185">Reference proteome</keyword>
<evidence type="ECO:0008006" key="6">
    <source>
        <dbReference type="Google" id="ProtNLM"/>
    </source>
</evidence>
<dbReference type="EnsemblMetazoa" id="MESCA012053-RA">
    <property type="protein sequence ID" value="MESCA012053-PA"/>
    <property type="gene ID" value="MESCA012053"/>
</dbReference>
<protein>
    <recommendedName>
        <fullName evidence="6">Guanine nucleotide exchange factor MSS4-like protein</fullName>
    </recommendedName>
</protein>
<organism evidence="4 5">
    <name type="scientific">Megaselia scalaris</name>
    <name type="common">Humpbacked fly</name>
    <name type="synonym">Phora scalaris</name>
    <dbReference type="NCBI Taxonomy" id="36166"/>
    <lineage>
        <taxon>Eukaryota</taxon>
        <taxon>Metazoa</taxon>
        <taxon>Ecdysozoa</taxon>
        <taxon>Arthropoda</taxon>
        <taxon>Hexapoda</taxon>
        <taxon>Insecta</taxon>
        <taxon>Pterygota</taxon>
        <taxon>Neoptera</taxon>
        <taxon>Endopterygota</taxon>
        <taxon>Diptera</taxon>
        <taxon>Brachycera</taxon>
        <taxon>Muscomorpha</taxon>
        <taxon>Platypezoidea</taxon>
        <taxon>Phoridae</taxon>
        <taxon>Megaseliini</taxon>
        <taxon>Megaselia</taxon>
    </lineage>
</organism>
<sequence>IKDVETEEISEFWVVNDMFTFENIGFSNQVDNVKYLTCADCEKGPVGFNIASEKNCYIALSRVKH</sequence>
<dbReference type="HOGENOM" id="CLU_132754_1_0_1"/>
<dbReference type="GO" id="GO:0016020">
    <property type="term" value="C:membrane"/>
    <property type="evidence" value="ECO:0007669"/>
    <property type="project" value="TreeGrafter"/>
</dbReference>
<dbReference type="GO" id="GO:0005829">
    <property type="term" value="C:cytosol"/>
    <property type="evidence" value="ECO:0007669"/>
    <property type="project" value="TreeGrafter"/>
</dbReference>
<dbReference type="SUPFAM" id="SSF51316">
    <property type="entry name" value="Mss4-like"/>
    <property type="match status" value="1"/>
</dbReference>
<keyword evidence="3" id="KW-0653">Protein transport</keyword>
<dbReference type="Gene3D" id="2.170.150.10">
    <property type="entry name" value="Metal Binding Protein, Guanine Nucleotide Exchange Factor, Chain A"/>
    <property type="match status" value="1"/>
</dbReference>
<dbReference type="Proteomes" id="UP000015102">
    <property type="component" value="Unassembled WGS sequence"/>
</dbReference>
<evidence type="ECO:0000256" key="2">
    <source>
        <dbReference type="ARBA" id="ARBA00022658"/>
    </source>
</evidence>
<dbReference type="Pfam" id="PF04421">
    <property type="entry name" value="Mss4"/>
    <property type="match status" value="1"/>
</dbReference>
<evidence type="ECO:0000256" key="3">
    <source>
        <dbReference type="ARBA" id="ARBA00022927"/>
    </source>
</evidence>
<dbReference type="GO" id="GO:0005085">
    <property type="term" value="F:guanyl-nucleotide exchange factor activity"/>
    <property type="evidence" value="ECO:0007669"/>
    <property type="project" value="UniProtKB-KW"/>
</dbReference>
<dbReference type="STRING" id="36166.T1H5S0"/>
<evidence type="ECO:0000313" key="5">
    <source>
        <dbReference type="Proteomes" id="UP000015102"/>
    </source>
</evidence>
<dbReference type="GO" id="GO:0007264">
    <property type="term" value="P:small GTPase-mediated signal transduction"/>
    <property type="evidence" value="ECO:0007669"/>
    <property type="project" value="InterPro"/>
</dbReference>
<dbReference type="PROSITE" id="PS51796">
    <property type="entry name" value="MSS4"/>
    <property type="match status" value="1"/>
</dbReference>
<evidence type="ECO:0000313" key="4">
    <source>
        <dbReference type="EnsemblMetazoa" id="MESCA012053-PA"/>
    </source>
</evidence>
<name>T1H5S0_MEGSC</name>
<dbReference type="AlphaFoldDB" id="T1H5S0"/>
<dbReference type="FunFam" id="2.170.150.10:FF:000005">
    <property type="entry name" value="Guanine nucleotide exchange factor MSS4"/>
    <property type="match status" value="1"/>
</dbReference>
<dbReference type="PANTHER" id="PTHR13276:SF0">
    <property type="entry name" value="GUANINE NUCLEOTIDE EXCHANGE FACTOR MSS4"/>
    <property type="match status" value="1"/>
</dbReference>
<proteinExistence type="predicted"/>
<dbReference type="OMA" id="ASEKNCY"/>
<evidence type="ECO:0000256" key="1">
    <source>
        <dbReference type="ARBA" id="ARBA00022448"/>
    </source>
</evidence>
<dbReference type="InterPro" id="IPR007515">
    <property type="entry name" value="Mss4"/>
</dbReference>
<reference evidence="4" key="2">
    <citation type="submission" date="2015-06" db="UniProtKB">
        <authorList>
            <consortium name="EnsemblMetazoa"/>
        </authorList>
    </citation>
    <scope>IDENTIFICATION</scope>
</reference>
<dbReference type="InterPro" id="IPR011323">
    <property type="entry name" value="Mss4/transl-control_tumour"/>
</dbReference>
<keyword evidence="2" id="KW-0344">Guanine-nucleotide releasing factor</keyword>
<dbReference type="InterPro" id="IPR011057">
    <property type="entry name" value="Mss4-like_sf"/>
</dbReference>